<dbReference type="AlphaFoldDB" id="A0A6F8Z060"/>
<accession>A0A6F8Z060</accession>
<organism evidence="6 7">
    <name type="scientific">Phytohabitans suffuscus</name>
    <dbReference type="NCBI Taxonomy" id="624315"/>
    <lineage>
        <taxon>Bacteria</taxon>
        <taxon>Bacillati</taxon>
        <taxon>Actinomycetota</taxon>
        <taxon>Actinomycetes</taxon>
        <taxon>Micromonosporales</taxon>
        <taxon>Micromonosporaceae</taxon>
    </lineage>
</organism>
<keyword evidence="2" id="KW-0808">Transferase</keyword>
<evidence type="ECO:0000256" key="3">
    <source>
        <dbReference type="ARBA" id="ARBA00022823"/>
    </source>
</evidence>
<evidence type="ECO:0000256" key="4">
    <source>
        <dbReference type="ARBA" id="ARBA00023315"/>
    </source>
</evidence>
<reference evidence="6 7" key="2">
    <citation type="submission" date="2020-03" db="EMBL/GenBank/DDBJ databases">
        <authorList>
            <person name="Ichikawa N."/>
            <person name="Kimura A."/>
            <person name="Kitahashi Y."/>
            <person name="Uohara A."/>
        </authorList>
    </citation>
    <scope>NUCLEOTIDE SEQUENCE [LARGE SCALE GENOMIC DNA]</scope>
    <source>
        <strain evidence="6 7">NBRC 105367</strain>
    </source>
</reference>
<dbReference type="Proteomes" id="UP000503011">
    <property type="component" value="Chromosome"/>
</dbReference>
<dbReference type="RefSeq" id="WP_173165077.1">
    <property type="nucleotide sequence ID" value="NZ_AP022871.1"/>
</dbReference>
<dbReference type="KEGG" id="psuu:Psuf_090450"/>
<dbReference type="Gene3D" id="2.40.50.100">
    <property type="match status" value="1"/>
</dbReference>
<keyword evidence="3" id="KW-0450">Lipoyl</keyword>
<sequence>MKVTVKLPRVAETVDEVVVIEWEVAVGAAVAAGDPLVKVETDKAVVEVPSPVAGVVREHLVKEDDEVRTGQPIAVIQAG</sequence>
<dbReference type="PROSITE" id="PS50968">
    <property type="entry name" value="BIOTINYL_LIPOYL"/>
    <property type="match status" value="1"/>
</dbReference>
<comment type="cofactor">
    <cofactor evidence="1">
        <name>(R)-lipoate</name>
        <dbReference type="ChEBI" id="CHEBI:83088"/>
    </cofactor>
</comment>
<dbReference type="SUPFAM" id="SSF51230">
    <property type="entry name" value="Single hybrid motif"/>
    <property type="match status" value="1"/>
</dbReference>
<dbReference type="InterPro" id="IPR050743">
    <property type="entry name" value="2-oxoacid_DH_E2_comp"/>
</dbReference>
<evidence type="ECO:0000256" key="2">
    <source>
        <dbReference type="ARBA" id="ARBA00022679"/>
    </source>
</evidence>
<dbReference type="GO" id="GO:0005737">
    <property type="term" value="C:cytoplasm"/>
    <property type="evidence" value="ECO:0007669"/>
    <property type="project" value="TreeGrafter"/>
</dbReference>
<evidence type="ECO:0000256" key="1">
    <source>
        <dbReference type="ARBA" id="ARBA00001938"/>
    </source>
</evidence>
<dbReference type="PANTHER" id="PTHR43178:SF5">
    <property type="entry name" value="LIPOAMIDE ACYLTRANSFERASE COMPONENT OF BRANCHED-CHAIN ALPHA-KETO ACID DEHYDROGENASE COMPLEX, MITOCHONDRIAL"/>
    <property type="match status" value="1"/>
</dbReference>
<dbReference type="InterPro" id="IPR003016">
    <property type="entry name" value="2-oxoA_DH_lipoyl-BS"/>
</dbReference>
<evidence type="ECO:0000259" key="5">
    <source>
        <dbReference type="PROSITE" id="PS50968"/>
    </source>
</evidence>
<dbReference type="InterPro" id="IPR000089">
    <property type="entry name" value="Biotin_lipoyl"/>
</dbReference>
<evidence type="ECO:0000313" key="7">
    <source>
        <dbReference type="Proteomes" id="UP000503011"/>
    </source>
</evidence>
<dbReference type="GO" id="GO:0031405">
    <property type="term" value="F:lipoic acid binding"/>
    <property type="evidence" value="ECO:0007669"/>
    <property type="project" value="TreeGrafter"/>
</dbReference>
<dbReference type="PROSITE" id="PS00189">
    <property type="entry name" value="LIPOYL"/>
    <property type="match status" value="1"/>
</dbReference>
<feature type="domain" description="Lipoyl-binding" evidence="5">
    <location>
        <begin position="2"/>
        <end position="77"/>
    </location>
</feature>
<dbReference type="EMBL" id="AP022871">
    <property type="protein sequence ID" value="BCB91732.1"/>
    <property type="molecule type" value="Genomic_DNA"/>
</dbReference>
<dbReference type="CDD" id="cd06849">
    <property type="entry name" value="lipoyl_domain"/>
    <property type="match status" value="1"/>
</dbReference>
<dbReference type="PANTHER" id="PTHR43178">
    <property type="entry name" value="DIHYDROLIPOAMIDE ACETYLTRANSFERASE COMPONENT OF PYRUVATE DEHYDROGENASE COMPLEX"/>
    <property type="match status" value="1"/>
</dbReference>
<dbReference type="InterPro" id="IPR011053">
    <property type="entry name" value="Single_hybrid_motif"/>
</dbReference>
<protein>
    <recommendedName>
        <fullName evidence="5">Lipoyl-binding domain-containing protein</fullName>
    </recommendedName>
</protein>
<dbReference type="GO" id="GO:0016407">
    <property type="term" value="F:acetyltransferase activity"/>
    <property type="evidence" value="ECO:0007669"/>
    <property type="project" value="TreeGrafter"/>
</dbReference>
<gene>
    <name evidence="6" type="ORF">Psuf_090450</name>
</gene>
<dbReference type="Pfam" id="PF00364">
    <property type="entry name" value="Biotin_lipoyl"/>
    <property type="match status" value="1"/>
</dbReference>
<keyword evidence="7" id="KW-1185">Reference proteome</keyword>
<reference evidence="6 7" key="1">
    <citation type="submission" date="2020-03" db="EMBL/GenBank/DDBJ databases">
        <title>Whole genome shotgun sequence of Phytohabitans suffuscus NBRC 105367.</title>
        <authorList>
            <person name="Komaki H."/>
            <person name="Tamura T."/>
        </authorList>
    </citation>
    <scope>NUCLEOTIDE SEQUENCE [LARGE SCALE GENOMIC DNA]</scope>
    <source>
        <strain evidence="6 7">NBRC 105367</strain>
    </source>
</reference>
<keyword evidence="4" id="KW-0012">Acyltransferase</keyword>
<name>A0A6F8Z060_9ACTN</name>
<evidence type="ECO:0000313" key="6">
    <source>
        <dbReference type="EMBL" id="BCB91732.1"/>
    </source>
</evidence>
<proteinExistence type="predicted"/>